<evidence type="ECO:0000313" key="2">
    <source>
        <dbReference type="EMBL" id="JAP87064.1"/>
    </source>
</evidence>
<protein>
    <submittedName>
        <fullName evidence="2">Defensin</fullName>
    </submittedName>
</protein>
<sequence length="80" mass="8706">HSRASESRIALLGFHMALALFFMMAMLVAGSMQDAPQSPHLRLRRGFGCPYNEFACYRQCVGAGKHHGFCGKNGACQCVG</sequence>
<dbReference type="EMBL" id="GEDV01001493">
    <property type="protein sequence ID" value="JAP87064.1"/>
    <property type="molecule type" value="Transcribed_RNA"/>
</dbReference>
<accession>A0A131Z6U7</accession>
<proteinExistence type="predicted"/>
<dbReference type="AlphaFoldDB" id="A0A131Z6U7"/>
<keyword evidence="1" id="KW-0472">Membrane</keyword>
<reference evidence="2" key="1">
    <citation type="journal article" date="2016" name="Ticks Tick Borne Dis.">
        <title>De novo assembly and annotation of the salivary gland transcriptome of Rhipicephalus appendiculatus male and female ticks during blood feeding.</title>
        <authorList>
            <person name="de Castro M.H."/>
            <person name="de Klerk D."/>
            <person name="Pienaar R."/>
            <person name="Latif A.A."/>
            <person name="Rees D.J."/>
            <person name="Mans B.J."/>
        </authorList>
    </citation>
    <scope>NUCLEOTIDE SEQUENCE</scope>
    <source>
        <tissue evidence="2">Salivary glands</tissue>
    </source>
</reference>
<feature type="transmembrane region" description="Helical" evidence="1">
    <location>
        <begin position="12"/>
        <end position="32"/>
    </location>
</feature>
<feature type="non-terminal residue" evidence="2">
    <location>
        <position position="1"/>
    </location>
</feature>
<organism evidence="2">
    <name type="scientific">Rhipicephalus appendiculatus</name>
    <name type="common">Brown ear tick</name>
    <dbReference type="NCBI Taxonomy" id="34631"/>
    <lineage>
        <taxon>Eukaryota</taxon>
        <taxon>Metazoa</taxon>
        <taxon>Ecdysozoa</taxon>
        <taxon>Arthropoda</taxon>
        <taxon>Chelicerata</taxon>
        <taxon>Arachnida</taxon>
        <taxon>Acari</taxon>
        <taxon>Parasitiformes</taxon>
        <taxon>Ixodida</taxon>
        <taxon>Ixodoidea</taxon>
        <taxon>Ixodidae</taxon>
        <taxon>Rhipicephalinae</taxon>
        <taxon>Rhipicephalus</taxon>
        <taxon>Rhipicephalus</taxon>
    </lineage>
</organism>
<name>A0A131Z6U7_RHIAP</name>
<keyword evidence="1" id="KW-0812">Transmembrane</keyword>
<evidence type="ECO:0000256" key="1">
    <source>
        <dbReference type="SAM" id="Phobius"/>
    </source>
</evidence>
<keyword evidence="1" id="KW-1133">Transmembrane helix</keyword>